<dbReference type="Gene3D" id="3.30.70.260">
    <property type="match status" value="2"/>
</dbReference>
<evidence type="ECO:0000313" key="2">
    <source>
        <dbReference type="EMBL" id="BAP58134.1"/>
    </source>
</evidence>
<sequence>MTQWFMLTLVGKDQIGIVAKVTTALYQGGCHLGEASMLRMDGNFTIMLMVHFPGTEATLTALLAPVADELQLHIHLDRSVGEHATRQEPDVQISVHSADRAGIVAQVTSVLAAAGLNILDLESDIGGSANNPFYIMQIEGIATRGIAALQQALQTWRQTSEQPIEVRLTPITAEIF</sequence>
<dbReference type="OrthoDB" id="12860at2"/>
<evidence type="ECO:0000259" key="1">
    <source>
        <dbReference type="PROSITE" id="PS51671"/>
    </source>
</evidence>
<dbReference type="InterPro" id="IPR050990">
    <property type="entry name" value="UPF0237/GcvR_regulator"/>
</dbReference>
<protein>
    <submittedName>
        <fullName evidence="2">Amino acid-binding protein</fullName>
    </submittedName>
</protein>
<dbReference type="Pfam" id="PF13740">
    <property type="entry name" value="ACT_6"/>
    <property type="match status" value="1"/>
</dbReference>
<dbReference type="Proteomes" id="UP000031623">
    <property type="component" value="Chromosome"/>
</dbReference>
<reference evidence="2" key="1">
    <citation type="journal article" date="2014" name="ISME J.">
        <title>Ecophysiology of Thioploca ingrica as revealed by the complete genome sequence supplemented with proteomic evidence.</title>
        <authorList>
            <person name="Kojima H."/>
            <person name="Ogura Y."/>
            <person name="Yamamoto N."/>
            <person name="Togashi T."/>
            <person name="Mori H."/>
            <person name="Watanabe T."/>
            <person name="Nemoto F."/>
            <person name="Kurokawa K."/>
            <person name="Hayashi T."/>
            <person name="Fukui M."/>
        </authorList>
    </citation>
    <scope>NUCLEOTIDE SEQUENCE [LARGE SCALE GENOMIC DNA]</scope>
</reference>
<gene>
    <name evidence="2" type="ORF">THII_3837</name>
</gene>
<keyword evidence="3" id="KW-1185">Reference proteome</keyword>
<dbReference type="InterPro" id="IPR002912">
    <property type="entry name" value="ACT_dom"/>
</dbReference>
<dbReference type="STRING" id="40754.THII_3837"/>
<dbReference type="AlphaFoldDB" id="A0A090AKM9"/>
<dbReference type="PROSITE" id="PS51671">
    <property type="entry name" value="ACT"/>
    <property type="match status" value="1"/>
</dbReference>
<dbReference type="PANTHER" id="PTHR34875:SF6">
    <property type="entry name" value="UPF0237 PROTEIN MJ1558"/>
    <property type="match status" value="1"/>
</dbReference>
<dbReference type="SUPFAM" id="SSF55021">
    <property type="entry name" value="ACT-like"/>
    <property type="match status" value="2"/>
</dbReference>
<dbReference type="Pfam" id="PF01842">
    <property type="entry name" value="ACT"/>
    <property type="match status" value="1"/>
</dbReference>
<proteinExistence type="predicted"/>
<organism evidence="2 3">
    <name type="scientific">Thioploca ingrica</name>
    <dbReference type="NCBI Taxonomy" id="40754"/>
    <lineage>
        <taxon>Bacteria</taxon>
        <taxon>Pseudomonadati</taxon>
        <taxon>Pseudomonadota</taxon>
        <taxon>Gammaproteobacteria</taxon>
        <taxon>Thiotrichales</taxon>
        <taxon>Thiotrichaceae</taxon>
        <taxon>Thioploca</taxon>
    </lineage>
</organism>
<dbReference type="KEGG" id="tig:THII_3837"/>
<name>A0A090AKM9_9GAMM</name>
<evidence type="ECO:0000313" key="3">
    <source>
        <dbReference type="Proteomes" id="UP000031623"/>
    </source>
</evidence>
<accession>A0A090AKM9</accession>
<feature type="domain" description="ACT" evidence="1">
    <location>
        <begin position="92"/>
        <end position="167"/>
    </location>
</feature>
<dbReference type="InterPro" id="IPR045865">
    <property type="entry name" value="ACT-like_dom_sf"/>
</dbReference>
<dbReference type="EMBL" id="AP014633">
    <property type="protein sequence ID" value="BAP58134.1"/>
    <property type="molecule type" value="Genomic_DNA"/>
</dbReference>
<dbReference type="PANTHER" id="PTHR34875">
    <property type="entry name" value="UPF0237 PROTEIN MJ1558"/>
    <property type="match status" value="1"/>
</dbReference>
<dbReference type="HOGENOM" id="CLU_095322_1_1_6"/>